<protein>
    <submittedName>
        <fullName evidence="1">Uncharacterized protein</fullName>
    </submittedName>
</protein>
<reference evidence="1" key="1">
    <citation type="submission" date="2019-10" db="EMBL/GenBank/DDBJ databases">
        <authorList>
            <consortium name="DOE Joint Genome Institute"/>
            <person name="Kuo A."/>
            <person name="Miyauchi S."/>
            <person name="Kiss E."/>
            <person name="Drula E."/>
            <person name="Kohler A."/>
            <person name="Sanchez-Garcia M."/>
            <person name="Andreopoulos B."/>
            <person name="Barry K.W."/>
            <person name="Bonito G."/>
            <person name="Buee M."/>
            <person name="Carver A."/>
            <person name="Chen C."/>
            <person name="Cichocki N."/>
            <person name="Clum A."/>
            <person name="Culley D."/>
            <person name="Crous P.W."/>
            <person name="Fauchery L."/>
            <person name="Girlanda M."/>
            <person name="Hayes R."/>
            <person name="Keri Z."/>
            <person name="Labutti K."/>
            <person name="Lipzen A."/>
            <person name="Lombard V."/>
            <person name="Magnuson J."/>
            <person name="Maillard F."/>
            <person name="Morin E."/>
            <person name="Murat C."/>
            <person name="Nolan M."/>
            <person name="Ohm R."/>
            <person name="Pangilinan J."/>
            <person name="Pereira M."/>
            <person name="Perotto S."/>
            <person name="Peter M."/>
            <person name="Riley R."/>
            <person name="Sitrit Y."/>
            <person name="Stielow B."/>
            <person name="Szollosi G."/>
            <person name="Zifcakova L."/>
            <person name="Stursova M."/>
            <person name="Spatafora J.W."/>
            <person name="Tedersoo L."/>
            <person name="Vaario L.-M."/>
            <person name="Yamada A."/>
            <person name="Yan M."/>
            <person name="Wang P."/>
            <person name="Xu J."/>
            <person name="Bruns T."/>
            <person name="Baldrian P."/>
            <person name="Vilgalys R."/>
            <person name="Henrissat B."/>
            <person name="Grigoriev I.V."/>
            <person name="Hibbett D."/>
            <person name="Nagy L.G."/>
            <person name="Martin F.M."/>
        </authorList>
    </citation>
    <scope>NUCLEOTIDE SEQUENCE</scope>
    <source>
        <strain evidence="1">P2</strain>
    </source>
</reference>
<comment type="caution">
    <text evidence="1">The sequence shown here is derived from an EMBL/GenBank/DDBJ whole genome shotgun (WGS) entry which is preliminary data.</text>
</comment>
<evidence type="ECO:0000313" key="2">
    <source>
        <dbReference type="Proteomes" id="UP000886501"/>
    </source>
</evidence>
<sequence length="447" mass="48037">MEILNGTQRAVQSAQVSNSSPIGPQRSHPQHLHGLPTPASSTELRAQANHEYVSPMMLQQQTPSFPMSALPHHFSQARSPIPSSHMQQLSNSAPANIAFQMTSMAADTDFDVSPLTSPWLGAYTQQPPAPVISNKRSASPSDEDSSNKPASKRRSSIASAIVRKRASKSATSTPMTITSNLAGAGSSSHDFSMPPPANPSPPPNGTSNAEPKKLDPVDAEETIAPVTPASIMNLGRLGVNSSLVPPKTRASEKKNKVTSTPKTKPVTDPKATKKPSVVSPNLKHILPAEATPIQPQPPVVIKKTSHKDAEQKRRDSLKTSFDDLRLLLPPIPLPSEEGSLEPLLPGAMPPRGPPRPGGGPNTSVSKLQLLRYGNDYIRLLKGRVERRDVEIEKLRTEVRRLRLLVPDGVDGGGSNLDLDIDLDAYEKEESTMSSYVSDVMEGDEGNE</sequence>
<proteinExistence type="predicted"/>
<name>A0ACB6ZU20_THEGA</name>
<keyword evidence="2" id="KW-1185">Reference proteome</keyword>
<reference evidence="1" key="2">
    <citation type="journal article" date="2020" name="Nat. Commun.">
        <title>Large-scale genome sequencing of mycorrhizal fungi provides insights into the early evolution of symbiotic traits.</title>
        <authorList>
            <person name="Miyauchi S."/>
            <person name="Kiss E."/>
            <person name="Kuo A."/>
            <person name="Drula E."/>
            <person name="Kohler A."/>
            <person name="Sanchez-Garcia M."/>
            <person name="Morin E."/>
            <person name="Andreopoulos B."/>
            <person name="Barry K.W."/>
            <person name="Bonito G."/>
            <person name="Buee M."/>
            <person name="Carver A."/>
            <person name="Chen C."/>
            <person name="Cichocki N."/>
            <person name="Clum A."/>
            <person name="Culley D."/>
            <person name="Crous P.W."/>
            <person name="Fauchery L."/>
            <person name="Girlanda M."/>
            <person name="Hayes R.D."/>
            <person name="Keri Z."/>
            <person name="LaButti K."/>
            <person name="Lipzen A."/>
            <person name="Lombard V."/>
            <person name="Magnuson J."/>
            <person name="Maillard F."/>
            <person name="Murat C."/>
            <person name="Nolan M."/>
            <person name="Ohm R.A."/>
            <person name="Pangilinan J."/>
            <person name="Pereira M.F."/>
            <person name="Perotto S."/>
            <person name="Peter M."/>
            <person name="Pfister S."/>
            <person name="Riley R."/>
            <person name="Sitrit Y."/>
            <person name="Stielow J.B."/>
            <person name="Szollosi G."/>
            <person name="Zifcakova L."/>
            <person name="Stursova M."/>
            <person name="Spatafora J.W."/>
            <person name="Tedersoo L."/>
            <person name="Vaario L.M."/>
            <person name="Yamada A."/>
            <person name="Yan M."/>
            <person name="Wang P."/>
            <person name="Xu J."/>
            <person name="Bruns T."/>
            <person name="Baldrian P."/>
            <person name="Vilgalys R."/>
            <person name="Dunand C."/>
            <person name="Henrissat B."/>
            <person name="Grigoriev I.V."/>
            <person name="Hibbett D."/>
            <person name="Nagy L.G."/>
            <person name="Martin F.M."/>
        </authorList>
    </citation>
    <scope>NUCLEOTIDE SEQUENCE</scope>
    <source>
        <strain evidence="1">P2</strain>
    </source>
</reference>
<organism evidence="1 2">
    <name type="scientific">Thelephora ganbajun</name>
    <name type="common">Ganba fungus</name>
    <dbReference type="NCBI Taxonomy" id="370292"/>
    <lineage>
        <taxon>Eukaryota</taxon>
        <taxon>Fungi</taxon>
        <taxon>Dikarya</taxon>
        <taxon>Basidiomycota</taxon>
        <taxon>Agaricomycotina</taxon>
        <taxon>Agaricomycetes</taxon>
        <taxon>Thelephorales</taxon>
        <taxon>Thelephoraceae</taxon>
        <taxon>Thelephora</taxon>
    </lineage>
</organism>
<dbReference type="Proteomes" id="UP000886501">
    <property type="component" value="Unassembled WGS sequence"/>
</dbReference>
<dbReference type="EMBL" id="MU117968">
    <property type="protein sequence ID" value="KAF9652606.1"/>
    <property type="molecule type" value="Genomic_DNA"/>
</dbReference>
<gene>
    <name evidence="1" type="ORF">BDM02DRAFT_2797038</name>
</gene>
<accession>A0ACB6ZU20</accession>
<evidence type="ECO:0000313" key="1">
    <source>
        <dbReference type="EMBL" id="KAF9652606.1"/>
    </source>
</evidence>